<accession>A0A2R6NKZ1</accession>
<reference evidence="1 2" key="1">
    <citation type="submission" date="2018-02" db="EMBL/GenBank/DDBJ databases">
        <title>Genome sequence of the basidiomycete white-rot fungus Phlebia centrifuga.</title>
        <authorList>
            <person name="Granchi Z."/>
            <person name="Peng M."/>
            <person name="de Vries R.P."/>
            <person name="Hilden K."/>
            <person name="Makela M.R."/>
            <person name="Grigoriev I."/>
            <person name="Riley R."/>
        </authorList>
    </citation>
    <scope>NUCLEOTIDE SEQUENCE [LARGE SCALE GENOMIC DNA]</scope>
    <source>
        <strain evidence="1 2">FBCC195</strain>
    </source>
</reference>
<sequence length="107" mass="12487">MIKKHQEEGKLEDPEYKAAVQVFYQKHVCRIPWPEHTLKSFAGLKEDATVYKVIAVQDICVSPLFDNIPKVKWVQMGESSHLSFFEEPERYFKVVSQFLTAEYSSTM</sequence>
<protein>
    <submittedName>
        <fullName evidence="1">Uncharacterized protein</fullName>
    </submittedName>
</protein>
<dbReference type="EMBL" id="MLYV02001125">
    <property type="protein sequence ID" value="PSR72908.1"/>
    <property type="molecule type" value="Genomic_DNA"/>
</dbReference>
<dbReference type="AlphaFoldDB" id="A0A2R6NKZ1"/>
<name>A0A2R6NKZ1_9APHY</name>
<dbReference type="OrthoDB" id="190201at2759"/>
<dbReference type="Proteomes" id="UP000186601">
    <property type="component" value="Unassembled WGS sequence"/>
</dbReference>
<keyword evidence="2" id="KW-1185">Reference proteome</keyword>
<dbReference type="STRING" id="98765.A0A2R6NKZ1"/>
<dbReference type="Gene3D" id="3.40.50.1820">
    <property type="entry name" value="alpha/beta hydrolase"/>
    <property type="match status" value="1"/>
</dbReference>
<organism evidence="1 2">
    <name type="scientific">Hermanssonia centrifuga</name>
    <dbReference type="NCBI Taxonomy" id="98765"/>
    <lineage>
        <taxon>Eukaryota</taxon>
        <taxon>Fungi</taxon>
        <taxon>Dikarya</taxon>
        <taxon>Basidiomycota</taxon>
        <taxon>Agaricomycotina</taxon>
        <taxon>Agaricomycetes</taxon>
        <taxon>Polyporales</taxon>
        <taxon>Meruliaceae</taxon>
        <taxon>Hermanssonia</taxon>
    </lineage>
</organism>
<evidence type="ECO:0000313" key="2">
    <source>
        <dbReference type="Proteomes" id="UP000186601"/>
    </source>
</evidence>
<evidence type="ECO:0000313" key="1">
    <source>
        <dbReference type="EMBL" id="PSR72908.1"/>
    </source>
</evidence>
<proteinExistence type="predicted"/>
<dbReference type="InterPro" id="IPR029058">
    <property type="entry name" value="AB_hydrolase_fold"/>
</dbReference>
<gene>
    <name evidence="1" type="ORF">PHLCEN_2v11211</name>
</gene>
<comment type="caution">
    <text evidence="1">The sequence shown here is derived from an EMBL/GenBank/DDBJ whole genome shotgun (WGS) entry which is preliminary data.</text>
</comment>